<keyword evidence="3" id="KW-1185">Reference proteome</keyword>
<dbReference type="PANTHER" id="PTHR47129">
    <property type="entry name" value="QUINONE OXIDOREDUCTASE 2"/>
    <property type="match status" value="1"/>
</dbReference>
<gene>
    <name evidence="2" type="ORF">BU16DRAFT_570463</name>
</gene>
<dbReference type="Gene3D" id="3.90.25.10">
    <property type="entry name" value="UDP-galactose 4-epimerase, domain 1"/>
    <property type="match status" value="1"/>
</dbReference>
<dbReference type="Pfam" id="PF13460">
    <property type="entry name" value="NAD_binding_10"/>
    <property type="match status" value="1"/>
</dbReference>
<protein>
    <submittedName>
        <fullName evidence="2">NAD(P)-binding protein</fullName>
    </submittedName>
</protein>
<dbReference type="EMBL" id="MU004184">
    <property type="protein sequence ID" value="KAF2499364.1"/>
    <property type="molecule type" value="Genomic_DNA"/>
</dbReference>
<dbReference type="OrthoDB" id="419598at2759"/>
<dbReference type="SUPFAM" id="SSF51735">
    <property type="entry name" value="NAD(P)-binding Rossmann-fold domains"/>
    <property type="match status" value="1"/>
</dbReference>
<name>A0A6A6R4W3_9PEZI</name>
<dbReference type="InterPro" id="IPR052718">
    <property type="entry name" value="NmrA-type_oxidoreductase"/>
</dbReference>
<evidence type="ECO:0000313" key="3">
    <source>
        <dbReference type="Proteomes" id="UP000799750"/>
    </source>
</evidence>
<dbReference type="Gene3D" id="3.40.50.720">
    <property type="entry name" value="NAD(P)-binding Rossmann-like Domain"/>
    <property type="match status" value="1"/>
</dbReference>
<reference evidence="2" key="1">
    <citation type="journal article" date="2020" name="Stud. Mycol.">
        <title>101 Dothideomycetes genomes: a test case for predicting lifestyles and emergence of pathogens.</title>
        <authorList>
            <person name="Haridas S."/>
            <person name="Albert R."/>
            <person name="Binder M."/>
            <person name="Bloem J."/>
            <person name="Labutti K."/>
            <person name="Salamov A."/>
            <person name="Andreopoulos B."/>
            <person name="Baker S."/>
            <person name="Barry K."/>
            <person name="Bills G."/>
            <person name="Bluhm B."/>
            <person name="Cannon C."/>
            <person name="Castanera R."/>
            <person name="Culley D."/>
            <person name="Daum C."/>
            <person name="Ezra D."/>
            <person name="Gonzalez J."/>
            <person name="Henrissat B."/>
            <person name="Kuo A."/>
            <person name="Liang C."/>
            <person name="Lipzen A."/>
            <person name="Lutzoni F."/>
            <person name="Magnuson J."/>
            <person name="Mondo S."/>
            <person name="Nolan M."/>
            <person name="Ohm R."/>
            <person name="Pangilinan J."/>
            <person name="Park H.-J."/>
            <person name="Ramirez L."/>
            <person name="Alfaro M."/>
            <person name="Sun H."/>
            <person name="Tritt A."/>
            <person name="Yoshinaga Y."/>
            <person name="Zwiers L.-H."/>
            <person name="Turgeon B."/>
            <person name="Goodwin S."/>
            <person name="Spatafora J."/>
            <person name="Crous P."/>
            <person name="Grigoriev I."/>
        </authorList>
    </citation>
    <scope>NUCLEOTIDE SEQUENCE</scope>
    <source>
        <strain evidence="2">CBS 269.34</strain>
    </source>
</reference>
<dbReference type="Proteomes" id="UP000799750">
    <property type="component" value="Unassembled WGS sequence"/>
</dbReference>
<evidence type="ECO:0000259" key="1">
    <source>
        <dbReference type="Pfam" id="PF13460"/>
    </source>
</evidence>
<dbReference type="AlphaFoldDB" id="A0A6A6R4W3"/>
<dbReference type="InterPro" id="IPR036291">
    <property type="entry name" value="NAD(P)-bd_dom_sf"/>
</dbReference>
<organism evidence="2 3">
    <name type="scientific">Lophium mytilinum</name>
    <dbReference type="NCBI Taxonomy" id="390894"/>
    <lineage>
        <taxon>Eukaryota</taxon>
        <taxon>Fungi</taxon>
        <taxon>Dikarya</taxon>
        <taxon>Ascomycota</taxon>
        <taxon>Pezizomycotina</taxon>
        <taxon>Dothideomycetes</taxon>
        <taxon>Pleosporomycetidae</taxon>
        <taxon>Mytilinidiales</taxon>
        <taxon>Mytilinidiaceae</taxon>
        <taxon>Lophium</taxon>
    </lineage>
</organism>
<proteinExistence type="predicted"/>
<dbReference type="PANTHER" id="PTHR47129:SF1">
    <property type="entry name" value="NMRA-LIKE DOMAIN-CONTAINING PROTEIN"/>
    <property type="match status" value="1"/>
</dbReference>
<accession>A0A6A6R4W3</accession>
<feature type="domain" description="NAD(P)-binding" evidence="1">
    <location>
        <begin position="7"/>
        <end position="166"/>
    </location>
</feature>
<dbReference type="InterPro" id="IPR016040">
    <property type="entry name" value="NAD(P)-bd_dom"/>
</dbReference>
<evidence type="ECO:0000313" key="2">
    <source>
        <dbReference type="EMBL" id="KAF2499364.1"/>
    </source>
</evidence>
<sequence>MLALTSATGKLGSAVISSLLSSFTTIIPPSQLVICTSSDPSSAQFAPLTAKGATIRPMTYDSPSSMESAFAGCTALFLVSSPRISMDFNNAPPGQGREAHHIAAIDAARKAGVKHIYYSSLAFAFHPNTAMDKSLAGVMTAHLRTEAYLASSTDISYTVIREGLYSESWPLYLGYYEPKHDERSEIIVAGDGKISWTAIADMAFCTAAILSAPREEWAGKMCYLSQRRALTLEEVAGVVGEVKGKKIGVKVVGREEYERYYVEERGREVDAVRWWSSTYAALKDGECAVEQPLLEDMLREAGRVPKGVEETIREMLA</sequence>